<reference evidence="2" key="1">
    <citation type="submission" date="2021-02" db="EMBL/GenBank/DDBJ databases">
        <authorList>
            <person name="Dougan E. K."/>
            <person name="Rhodes N."/>
            <person name="Thang M."/>
            <person name="Chan C."/>
        </authorList>
    </citation>
    <scope>NUCLEOTIDE SEQUENCE</scope>
</reference>
<name>A0A813D7Y5_POLGL</name>
<dbReference type="EMBL" id="CAJNNV010000192">
    <property type="protein sequence ID" value="CAE8581766.1"/>
    <property type="molecule type" value="Genomic_DNA"/>
</dbReference>
<evidence type="ECO:0000256" key="1">
    <source>
        <dbReference type="SAM" id="MobiDB-lite"/>
    </source>
</evidence>
<sequence>MPEPLSLSTCTAKAKTTEGKQLPTGSGLFASEKSDQTGTTEMGEDLEILEEGLQGRVYYLPVVISITNNRNPAKKVMFQTAQKKAGKSQTLQGQQQQQQGPLDTSASCTEEVLPSWGSVSQESCWKGASCAFCHFSSGHKIIRVSKNTRKRLSDERQRAASDGPLPEMSYGQFQ</sequence>
<dbReference type="Proteomes" id="UP000654075">
    <property type="component" value="Unassembled WGS sequence"/>
</dbReference>
<evidence type="ECO:0000313" key="3">
    <source>
        <dbReference type="Proteomes" id="UP000654075"/>
    </source>
</evidence>
<feature type="compositionally biased region" description="Polar residues" evidence="1">
    <location>
        <begin position="80"/>
        <end position="91"/>
    </location>
</feature>
<gene>
    <name evidence="2" type="ORF">PGLA1383_LOCUS782</name>
</gene>
<protein>
    <submittedName>
        <fullName evidence="2">Uncharacterized protein</fullName>
    </submittedName>
</protein>
<accession>A0A813D7Y5</accession>
<keyword evidence="3" id="KW-1185">Reference proteome</keyword>
<feature type="compositionally biased region" description="Polar residues" evidence="1">
    <location>
        <begin position="1"/>
        <end position="11"/>
    </location>
</feature>
<evidence type="ECO:0000313" key="2">
    <source>
        <dbReference type="EMBL" id="CAE8581766.1"/>
    </source>
</evidence>
<comment type="caution">
    <text evidence="2">The sequence shown here is derived from an EMBL/GenBank/DDBJ whole genome shotgun (WGS) entry which is preliminary data.</text>
</comment>
<feature type="region of interest" description="Disordered" evidence="1">
    <location>
        <begin position="148"/>
        <end position="174"/>
    </location>
</feature>
<feature type="region of interest" description="Disordered" evidence="1">
    <location>
        <begin position="80"/>
        <end position="106"/>
    </location>
</feature>
<dbReference type="AlphaFoldDB" id="A0A813D7Y5"/>
<feature type="region of interest" description="Disordered" evidence="1">
    <location>
        <begin position="1"/>
        <end position="41"/>
    </location>
</feature>
<organism evidence="2 3">
    <name type="scientific">Polarella glacialis</name>
    <name type="common">Dinoflagellate</name>
    <dbReference type="NCBI Taxonomy" id="89957"/>
    <lineage>
        <taxon>Eukaryota</taxon>
        <taxon>Sar</taxon>
        <taxon>Alveolata</taxon>
        <taxon>Dinophyceae</taxon>
        <taxon>Suessiales</taxon>
        <taxon>Suessiaceae</taxon>
        <taxon>Polarella</taxon>
    </lineage>
</organism>
<proteinExistence type="predicted"/>